<comment type="caution">
    <text evidence="1">The sequence shown here is derived from an EMBL/GenBank/DDBJ whole genome shotgun (WGS) entry which is preliminary data.</text>
</comment>
<dbReference type="Proteomes" id="UP001217089">
    <property type="component" value="Unassembled WGS sequence"/>
</dbReference>
<name>A0ABQ9EB86_TEGGR</name>
<evidence type="ECO:0000313" key="2">
    <source>
        <dbReference type="Proteomes" id="UP001217089"/>
    </source>
</evidence>
<dbReference type="EMBL" id="JARBDR010000917">
    <property type="protein sequence ID" value="KAJ8302601.1"/>
    <property type="molecule type" value="Genomic_DNA"/>
</dbReference>
<organism evidence="1 2">
    <name type="scientific">Tegillarca granosa</name>
    <name type="common">Malaysian cockle</name>
    <name type="synonym">Anadara granosa</name>
    <dbReference type="NCBI Taxonomy" id="220873"/>
    <lineage>
        <taxon>Eukaryota</taxon>
        <taxon>Metazoa</taxon>
        <taxon>Spiralia</taxon>
        <taxon>Lophotrochozoa</taxon>
        <taxon>Mollusca</taxon>
        <taxon>Bivalvia</taxon>
        <taxon>Autobranchia</taxon>
        <taxon>Pteriomorphia</taxon>
        <taxon>Arcoida</taxon>
        <taxon>Arcoidea</taxon>
        <taxon>Arcidae</taxon>
        <taxon>Tegillarca</taxon>
    </lineage>
</organism>
<proteinExistence type="predicted"/>
<accession>A0ABQ9EB86</accession>
<sequence length="112" mass="12635">MALQLLSNTIVDDVDRSGAVITKFKALFDQVIKKLFFNDGCIQHGFSSFLGNVALQVSLTVVRSSTCPKSVQLRFVNPEIFDTTLGVKDKKIVTLSSYNYFVTKPFRHVEWD</sequence>
<gene>
    <name evidence="1" type="ORF">KUTeg_018997</name>
</gene>
<keyword evidence="2" id="KW-1185">Reference proteome</keyword>
<evidence type="ECO:0000313" key="1">
    <source>
        <dbReference type="EMBL" id="KAJ8302601.1"/>
    </source>
</evidence>
<reference evidence="1 2" key="1">
    <citation type="submission" date="2022-12" db="EMBL/GenBank/DDBJ databases">
        <title>Chromosome-level genome of Tegillarca granosa.</title>
        <authorList>
            <person name="Kim J."/>
        </authorList>
    </citation>
    <scope>NUCLEOTIDE SEQUENCE [LARGE SCALE GENOMIC DNA]</scope>
    <source>
        <strain evidence="1">Teg-2019</strain>
        <tissue evidence="1">Adductor muscle</tissue>
    </source>
</reference>
<protein>
    <submittedName>
        <fullName evidence="1">Uncharacterized protein</fullName>
    </submittedName>
</protein>